<dbReference type="EMBL" id="JBJXBP010000003">
    <property type="protein sequence ID" value="KAL3839810.1"/>
    <property type="molecule type" value="Genomic_DNA"/>
</dbReference>
<dbReference type="InterPro" id="IPR050942">
    <property type="entry name" value="F-box_BR-signaling"/>
</dbReference>
<proteinExistence type="predicted"/>
<organism evidence="2 3">
    <name type="scientific">Penstemon smallii</name>
    <dbReference type="NCBI Taxonomy" id="265156"/>
    <lineage>
        <taxon>Eukaryota</taxon>
        <taxon>Viridiplantae</taxon>
        <taxon>Streptophyta</taxon>
        <taxon>Embryophyta</taxon>
        <taxon>Tracheophyta</taxon>
        <taxon>Spermatophyta</taxon>
        <taxon>Magnoliopsida</taxon>
        <taxon>eudicotyledons</taxon>
        <taxon>Gunneridae</taxon>
        <taxon>Pentapetalae</taxon>
        <taxon>asterids</taxon>
        <taxon>lamiids</taxon>
        <taxon>Lamiales</taxon>
        <taxon>Plantaginaceae</taxon>
        <taxon>Cheloneae</taxon>
        <taxon>Penstemon</taxon>
    </lineage>
</organism>
<evidence type="ECO:0000259" key="1">
    <source>
        <dbReference type="Pfam" id="PF03478"/>
    </source>
</evidence>
<reference evidence="2 3" key="1">
    <citation type="submission" date="2024-12" db="EMBL/GenBank/DDBJ databases">
        <title>The unique morphological basis and parallel evolutionary history of personate flowers in Penstemon.</title>
        <authorList>
            <person name="Depatie T.H."/>
            <person name="Wessinger C.A."/>
        </authorList>
    </citation>
    <scope>NUCLEOTIDE SEQUENCE [LARGE SCALE GENOMIC DNA]</scope>
    <source>
        <strain evidence="2">WTNN_2</strain>
        <tissue evidence="2">Leaf</tissue>
    </source>
</reference>
<evidence type="ECO:0000313" key="3">
    <source>
        <dbReference type="Proteomes" id="UP001634393"/>
    </source>
</evidence>
<dbReference type="PANTHER" id="PTHR44259:SF15">
    <property type="entry name" value="F-BOX PROTEIN KIB2-RELATED"/>
    <property type="match status" value="1"/>
</dbReference>
<dbReference type="Proteomes" id="UP001634393">
    <property type="component" value="Unassembled WGS sequence"/>
</dbReference>
<feature type="domain" description="KIB1-4 beta-propeller" evidence="1">
    <location>
        <begin position="21"/>
        <end position="138"/>
    </location>
</feature>
<gene>
    <name evidence="2" type="ORF">ACJIZ3_024401</name>
</gene>
<protein>
    <recommendedName>
        <fullName evidence="1">KIB1-4 beta-propeller domain-containing protein</fullName>
    </recommendedName>
</protein>
<dbReference type="Pfam" id="PF03478">
    <property type="entry name" value="Beta-prop_KIB1-4"/>
    <property type="match status" value="1"/>
</dbReference>
<dbReference type="PANTHER" id="PTHR44259">
    <property type="entry name" value="OS07G0183000 PROTEIN-RELATED"/>
    <property type="match status" value="1"/>
</dbReference>
<comment type="caution">
    <text evidence="2">The sequence shown here is derived from an EMBL/GenBank/DDBJ whole genome shotgun (WGS) entry which is preliminary data.</text>
</comment>
<accession>A0ABD3TRY9</accession>
<keyword evidence="3" id="KW-1185">Reference proteome</keyword>
<name>A0ABD3TRY9_9LAMI</name>
<evidence type="ECO:0000313" key="2">
    <source>
        <dbReference type="EMBL" id="KAL3839810.1"/>
    </source>
</evidence>
<dbReference type="AlphaFoldDB" id="A0ABD3TRY9"/>
<dbReference type="InterPro" id="IPR005174">
    <property type="entry name" value="KIB1-4_b-propeller"/>
</dbReference>
<sequence>MKQSQNFPGGLYSSNWYSGLSPSGEIFFVVRYIGEFVRYDGKVVTEADTLTDYALEPLVCPYKTIWFDVYKLDFDQKSWIEVECLNDTALFLGVNQTLAVSSVEYRELKGNSIYFTDDYWDRMDEDYCYGGHDMGIFSLEDGTIEPLLDCNQQRFEPSPFWINLS</sequence>